<dbReference type="Pfam" id="PF00561">
    <property type="entry name" value="Abhydrolase_1"/>
    <property type="match status" value="1"/>
</dbReference>
<dbReference type="RefSeq" id="WP_378576688.1">
    <property type="nucleotide sequence ID" value="NZ_JBHSFQ010000019.1"/>
</dbReference>
<organism evidence="3 4">
    <name type="scientific">Nocardiopsis mangrovi</name>
    <dbReference type="NCBI Taxonomy" id="1179818"/>
    <lineage>
        <taxon>Bacteria</taxon>
        <taxon>Bacillati</taxon>
        <taxon>Actinomycetota</taxon>
        <taxon>Actinomycetes</taxon>
        <taxon>Streptosporangiales</taxon>
        <taxon>Nocardiopsidaceae</taxon>
        <taxon>Nocardiopsis</taxon>
    </lineage>
</organism>
<feature type="domain" description="AB hydrolase-1" evidence="2">
    <location>
        <begin position="23"/>
        <end position="189"/>
    </location>
</feature>
<dbReference type="GO" id="GO:0016787">
    <property type="term" value="F:hydrolase activity"/>
    <property type="evidence" value="ECO:0007669"/>
    <property type="project" value="UniProtKB-KW"/>
</dbReference>
<sequence length="269" mass="28360">MPEIGFAGGDGCELSATVLGQGPPMVLLHAGGPDRRSLLPLARLLRDRHTLVLPDIRGYGASVCADPSRHTWRRYTEDLFSLLDHLELERAAVGGTGLGSTISLRAALHRPERVARVVLIGVEDIEDDDAKAAEIEFLDAFAARASSHGLNAAWEPILAGFPPVVGAMVRDAIPRSDPASVIAAAAIGRDRSFADVTELGAVVAPTLVIPGTDWRHPRALAERCAETIPNGVLAPVAVSPDLRTAEDLARRVAPSIRDFLAGLPAPPAG</sequence>
<dbReference type="InterPro" id="IPR000073">
    <property type="entry name" value="AB_hydrolase_1"/>
</dbReference>
<keyword evidence="1 3" id="KW-0378">Hydrolase</keyword>
<dbReference type="Gene3D" id="3.40.50.1820">
    <property type="entry name" value="alpha/beta hydrolase"/>
    <property type="match status" value="1"/>
</dbReference>
<name>A0ABV9E308_9ACTN</name>
<keyword evidence="4" id="KW-1185">Reference proteome</keyword>
<dbReference type="PANTHER" id="PTHR43798">
    <property type="entry name" value="MONOACYLGLYCEROL LIPASE"/>
    <property type="match status" value="1"/>
</dbReference>
<dbReference type="SUPFAM" id="SSF53474">
    <property type="entry name" value="alpha/beta-Hydrolases"/>
    <property type="match status" value="1"/>
</dbReference>
<dbReference type="Proteomes" id="UP001595923">
    <property type="component" value="Unassembled WGS sequence"/>
</dbReference>
<dbReference type="EMBL" id="JBHSFQ010000019">
    <property type="protein sequence ID" value="MFC4563968.1"/>
    <property type="molecule type" value="Genomic_DNA"/>
</dbReference>
<comment type="caution">
    <text evidence="3">The sequence shown here is derived from an EMBL/GenBank/DDBJ whole genome shotgun (WGS) entry which is preliminary data.</text>
</comment>
<proteinExistence type="predicted"/>
<evidence type="ECO:0000313" key="3">
    <source>
        <dbReference type="EMBL" id="MFC4563968.1"/>
    </source>
</evidence>
<evidence type="ECO:0000256" key="1">
    <source>
        <dbReference type="ARBA" id="ARBA00022801"/>
    </source>
</evidence>
<dbReference type="PRINTS" id="PR00111">
    <property type="entry name" value="ABHYDROLASE"/>
</dbReference>
<dbReference type="InterPro" id="IPR050266">
    <property type="entry name" value="AB_hydrolase_sf"/>
</dbReference>
<gene>
    <name evidence="3" type="ORF">ACFO4E_19070</name>
</gene>
<evidence type="ECO:0000313" key="4">
    <source>
        <dbReference type="Proteomes" id="UP001595923"/>
    </source>
</evidence>
<protein>
    <submittedName>
        <fullName evidence="3">Alpha/beta fold hydrolase</fullName>
    </submittedName>
</protein>
<evidence type="ECO:0000259" key="2">
    <source>
        <dbReference type="Pfam" id="PF00561"/>
    </source>
</evidence>
<accession>A0ABV9E308</accession>
<dbReference type="InterPro" id="IPR029058">
    <property type="entry name" value="AB_hydrolase_fold"/>
</dbReference>
<reference evidence="4" key="1">
    <citation type="journal article" date="2019" name="Int. J. Syst. Evol. Microbiol.">
        <title>The Global Catalogue of Microorganisms (GCM) 10K type strain sequencing project: providing services to taxonomists for standard genome sequencing and annotation.</title>
        <authorList>
            <consortium name="The Broad Institute Genomics Platform"/>
            <consortium name="The Broad Institute Genome Sequencing Center for Infectious Disease"/>
            <person name="Wu L."/>
            <person name="Ma J."/>
        </authorList>
    </citation>
    <scope>NUCLEOTIDE SEQUENCE [LARGE SCALE GENOMIC DNA]</scope>
    <source>
        <strain evidence="4">XZYJ18</strain>
    </source>
</reference>
<dbReference type="PANTHER" id="PTHR43798:SF31">
    <property type="entry name" value="AB HYDROLASE SUPERFAMILY PROTEIN YCLE"/>
    <property type="match status" value="1"/>
</dbReference>